<dbReference type="AlphaFoldDB" id="A0AAN7JKG8"/>
<keyword evidence="3" id="KW-1185">Reference proteome</keyword>
<feature type="region of interest" description="Disordered" evidence="1">
    <location>
        <begin position="36"/>
        <end position="59"/>
    </location>
</feature>
<dbReference type="PANTHER" id="PTHR38370">
    <property type="entry name" value="BETA-1,4-XYLOSIDASE"/>
    <property type="match status" value="1"/>
</dbReference>
<organism evidence="2 3">
    <name type="scientific">Trapa incisa</name>
    <dbReference type="NCBI Taxonomy" id="236973"/>
    <lineage>
        <taxon>Eukaryota</taxon>
        <taxon>Viridiplantae</taxon>
        <taxon>Streptophyta</taxon>
        <taxon>Embryophyta</taxon>
        <taxon>Tracheophyta</taxon>
        <taxon>Spermatophyta</taxon>
        <taxon>Magnoliopsida</taxon>
        <taxon>eudicotyledons</taxon>
        <taxon>Gunneridae</taxon>
        <taxon>Pentapetalae</taxon>
        <taxon>rosids</taxon>
        <taxon>malvids</taxon>
        <taxon>Myrtales</taxon>
        <taxon>Lythraceae</taxon>
        <taxon>Trapa</taxon>
    </lineage>
</organism>
<comment type="caution">
    <text evidence="2">The sequence shown here is derived from an EMBL/GenBank/DDBJ whole genome shotgun (WGS) entry which is preliminary data.</text>
</comment>
<evidence type="ECO:0000313" key="2">
    <source>
        <dbReference type="EMBL" id="KAK4747832.1"/>
    </source>
</evidence>
<protein>
    <submittedName>
        <fullName evidence="2">Uncharacterized protein</fullName>
    </submittedName>
</protein>
<evidence type="ECO:0000313" key="3">
    <source>
        <dbReference type="Proteomes" id="UP001345219"/>
    </source>
</evidence>
<dbReference type="PANTHER" id="PTHR38370:SF1">
    <property type="entry name" value="BETA-1,4-XYLOSIDASE"/>
    <property type="match status" value="1"/>
</dbReference>
<gene>
    <name evidence="2" type="ORF">SAY87_014418</name>
</gene>
<evidence type="ECO:0000256" key="1">
    <source>
        <dbReference type="SAM" id="MobiDB-lite"/>
    </source>
</evidence>
<dbReference type="Proteomes" id="UP001345219">
    <property type="component" value="Chromosome 12"/>
</dbReference>
<reference evidence="2 3" key="1">
    <citation type="journal article" date="2023" name="Hortic Res">
        <title>Pangenome of water caltrop reveals structural variations and asymmetric subgenome divergence after allopolyploidization.</title>
        <authorList>
            <person name="Zhang X."/>
            <person name="Chen Y."/>
            <person name="Wang L."/>
            <person name="Yuan Y."/>
            <person name="Fang M."/>
            <person name="Shi L."/>
            <person name="Lu R."/>
            <person name="Comes H.P."/>
            <person name="Ma Y."/>
            <person name="Chen Y."/>
            <person name="Huang G."/>
            <person name="Zhou Y."/>
            <person name="Zheng Z."/>
            <person name="Qiu Y."/>
        </authorList>
    </citation>
    <scope>NUCLEOTIDE SEQUENCE [LARGE SCALE GENOMIC DNA]</scope>
    <source>
        <tissue evidence="2">Roots</tissue>
    </source>
</reference>
<accession>A0AAN7JKG8</accession>
<name>A0AAN7JKG8_9MYRT</name>
<dbReference type="EMBL" id="JAXIOK010000019">
    <property type="protein sequence ID" value="KAK4747832.1"/>
    <property type="molecule type" value="Genomic_DNA"/>
</dbReference>
<sequence length="154" mass="17359">MEGLIPYLLQAVKKQKPRHAYRCLSDASNRSYHLLTGNDSFNGSSHRRNLSEPPPPLTASRFELSEQRTGFSSQVLSHGTNIASSPVTAGSDFFAKSYKYNKNSNTLSNLHHRDDSNLEGCGRVSDLTKNQKKREMNRRHDLLLLKNKNSLNSN</sequence>
<proteinExistence type="predicted"/>